<dbReference type="RefSeq" id="WP_149568454.1">
    <property type="nucleotide sequence ID" value="NZ_CP035807.1"/>
</dbReference>
<sequence>MKRILLLSLISFYLYSGDLSTYNLKIVSSIKKNNQNITTINTINNKQILVKSDKTLTLEQEEIIGRTYNTFYNWPEMDISTSNMEFEDNILSTVINVSNLNYNGVEISQYMPSGIQIYYDTFYEYDFRMFKDTLFMRLKGQYFSKKEFLDELLKAVNDPILYVQIHDPAYLIKQIASLRDENLEQTDKISTLIDNYTNLLKMHNELLNKHSLLKEEVELDKIAQTKLKNGVISLNNKSLFGSLNEFDSTLVDEVISLKEGNPGIKVEDIELTLKEKDIKYSTKVIESIFIIYFNEFPQNE</sequence>
<dbReference type="Proteomes" id="UP000323824">
    <property type="component" value="Chromosome"/>
</dbReference>
<evidence type="ECO:0000313" key="1">
    <source>
        <dbReference type="EMBL" id="QEN05215.1"/>
    </source>
</evidence>
<organism evidence="1 2">
    <name type="scientific">Thiospirochaeta perfilievii</name>
    <dbReference type="NCBI Taxonomy" id="252967"/>
    <lineage>
        <taxon>Bacteria</taxon>
        <taxon>Pseudomonadati</taxon>
        <taxon>Spirochaetota</taxon>
        <taxon>Spirochaetia</taxon>
        <taxon>Spirochaetales</taxon>
        <taxon>Spirochaetaceae</taxon>
        <taxon>Thiospirochaeta</taxon>
    </lineage>
</organism>
<dbReference type="KEGG" id="sper:EW093_11000"/>
<keyword evidence="2" id="KW-1185">Reference proteome</keyword>
<name>A0A5C1QAY3_9SPIO</name>
<reference evidence="1 2" key="1">
    <citation type="submission" date="2019-02" db="EMBL/GenBank/DDBJ databases">
        <authorList>
            <person name="Fomenkov A."/>
            <person name="Dubinina G."/>
            <person name="Grabovich M."/>
            <person name="Vincze T."/>
            <person name="Roberts R.J."/>
        </authorList>
    </citation>
    <scope>NUCLEOTIDE SEQUENCE [LARGE SCALE GENOMIC DNA]</scope>
    <source>
        <strain evidence="1 2">P</strain>
    </source>
</reference>
<accession>A0A5C1QAY3</accession>
<gene>
    <name evidence="1" type="ORF">EW093_11000</name>
</gene>
<dbReference type="AlphaFoldDB" id="A0A5C1QAY3"/>
<dbReference type="OrthoDB" id="9932623at2"/>
<reference evidence="1 2" key="2">
    <citation type="submission" date="2019-09" db="EMBL/GenBank/DDBJ databases">
        <title>Complete Genome Sequence and Methylome Analysis of free living Spirochaetas.</title>
        <authorList>
            <person name="Leshcheva N."/>
            <person name="Mikheeva N."/>
        </authorList>
    </citation>
    <scope>NUCLEOTIDE SEQUENCE [LARGE SCALE GENOMIC DNA]</scope>
    <source>
        <strain evidence="1 2">P</strain>
    </source>
</reference>
<dbReference type="EMBL" id="CP035807">
    <property type="protein sequence ID" value="QEN05215.1"/>
    <property type="molecule type" value="Genomic_DNA"/>
</dbReference>
<evidence type="ECO:0000313" key="2">
    <source>
        <dbReference type="Proteomes" id="UP000323824"/>
    </source>
</evidence>
<proteinExistence type="predicted"/>
<protein>
    <submittedName>
        <fullName evidence="1">Uncharacterized protein</fullName>
    </submittedName>
</protein>